<feature type="transmembrane region" description="Helical" evidence="1">
    <location>
        <begin position="38"/>
        <end position="56"/>
    </location>
</feature>
<protein>
    <recommendedName>
        <fullName evidence="4">3-oxoacyl-ACP synthase</fullName>
    </recommendedName>
</protein>
<proteinExistence type="predicted"/>
<gene>
    <name evidence="2" type="ORF">CNX70_13840</name>
</gene>
<keyword evidence="1" id="KW-0472">Membrane</keyword>
<keyword evidence="3" id="KW-1185">Reference proteome</keyword>
<name>A0A290WWY7_9BURK</name>
<keyword evidence="1" id="KW-0812">Transmembrane</keyword>
<dbReference type="RefSeq" id="WP_096235151.1">
    <property type="nucleotide sequence ID" value="NZ_CP023422.1"/>
</dbReference>
<dbReference type="EMBL" id="CP023422">
    <property type="protein sequence ID" value="ATD61126.1"/>
    <property type="molecule type" value="Genomic_DNA"/>
</dbReference>
<reference evidence="2 3" key="1">
    <citation type="submission" date="2017-09" db="EMBL/GenBank/DDBJ databases">
        <title>Complete genome sequence of Janthinobacterium svalbardensis PAMC 27463.</title>
        <authorList>
            <person name="Cho Y.-J."/>
            <person name="Cho A."/>
            <person name="Kim O.-S."/>
            <person name="Lee J.-I."/>
        </authorList>
    </citation>
    <scope>NUCLEOTIDE SEQUENCE [LARGE SCALE GENOMIC DNA]</scope>
    <source>
        <strain evidence="2 3">PAMC 27463</strain>
    </source>
</reference>
<evidence type="ECO:0000313" key="3">
    <source>
        <dbReference type="Proteomes" id="UP000218437"/>
    </source>
</evidence>
<dbReference type="KEGG" id="jsv:CNX70_13840"/>
<keyword evidence="1" id="KW-1133">Transmembrane helix</keyword>
<sequence>MRPWLRRSLLILAVFALCWGGAIWYWRSSTRMPSTGDLAGSMLALPLALLTSWWLGKKLLARLAAPAAAPALFDAADGDAKAPGSDPAPRAPLHLAAAVLRMPGGASAPELAAALLDKQQRPELDPELTDAQGYPVMSARVAELDEHEQKALLDDWLRTRPADAAQDATPQAPHFDAEHLRALALGAGVLNELMQEAAMHTGLDDYKAAQPGSRAALPLPTLQLHLLLPPDWDQPQRDTGAAWLHAQAEQQGWPSDKLSVHLAGDSGPLALIEQLAAQAVLQELPCLAIVLACGSHIGELTVHDWATRGLLFNAGQPGGQIPGEGAAGLLLADAAQAAALLVDTPVLLHHASMAVRGQSADSRGHGDATLLAELGGKAMSAASVAPAAIMRLYADADQRSSRMIELMNNAGTLLPDIDLSNDVLSVAAACGQSGQVATLAALVLARHEAAENASQVLCLSNLDAFHRAAVVVGPEALAPESLAAT</sequence>
<dbReference type="AlphaFoldDB" id="A0A290WWY7"/>
<evidence type="ECO:0000256" key="1">
    <source>
        <dbReference type="SAM" id="Phobius"/>
    </source>
</evidence>
<evidence type="ECO:0000313" key="2">
    <source>
        <dbReference type="EMBL" id="ATD61126.1"/>
    </source>
</evidence>
<accession>A0A290WWY7</accession>
<evidence type="ECO:0008006" key="4">
    <source>
        <dbReference type="Google" id="ProtNLM"/>
    </source>
</evidence>
<dbReference type="Proteomes" id="UP000218437">
    <property type="component" value="Chromosome"/>
</dbReference>
<organism evidence="2 3">
    <name type="scientific">Janthinobacterium svalbardensis</name>
    <dbReference type="NCBI Taxonomy" id="368607"/>
    <lineage>
        <taxon>Bacteria</taxon>
        <taxon>Pseudomonadati</taxon>
        <taxon>Pseudomonadota</taxon>
        <taxon>Betaproteobacteria</taxon>
        <taxon>Burkholderiales</taxon>
        <taxon>Oxalobacteraceae</taxon>
        <taxon>Janthinobacterium</taxon>
    </lineage>
</organism>
<feature type="transmembrane region" description="Helical" evidence="1">
    <location>
        <begin position="9"/>
        <end position="26"/>
    </location>
</feature>